<comment type="caution">
    <text evidence="2">The sequence shown here is derived from an EMBL/GenBank/DDBJ whole genome shotgun (WGS) entry which is preliminary data.</text>
</comment>
<evidence type="ECO:0000313" key="1">
    <source>
        <dbReference type="EMBL" id="CAI9931342.1"/>
    </source>
</evidence>
<accession>A0AA86UW94</accession>
<organism evidence="2">
    <name type="scientific">Hexamita inflata</name>
    <dbReference type="NCBI Taxonomy" id="28002"/>
    <lineage>
        <taxon>Eukaryota</taxon>
        <taxon>Metamonada</taxon>
        <taxon>Diplomonadida</taxon>
        <taxon>Hexamitidae</taxon>
        <taxon>Hexamitinae</taxon>
        <taxon>Hexamita</taxon>
    </lineage>
</organism>
<name>A0AA86UW94_9EUKA</name>
<evidence type="ECO:0000313" key="4">
    <source>
        <dbReference type="EMBL" id="CAL6104803.1"/>
    </source>
</evidence>
<dbReference type="AlphaFoldDB" id="A0AA86UW94"/>
<dbReference type="Gene3D" id="1.25.40.20">
    <property type="entry name" value="Ankyrin repeat-containing domain"/>
    <property type="match status" value="1"/>
</dbReference>
<dbReference type="EMBL" id="CAXDID020000588">
    <property type="protein sequence ID" value="CAL6104803.1"/>
    <property type="molecule type" value="Genomic_DNA"/>
</dbReference>
<dbReference type="EMBL" id="CAXDID020000566">
    <property type="protein sequence ID" value="CAL6103426.1"/>
    <property type="molecule type" value="Genomic_DNA"/>
</dbReference>
<dbReference type="InterPro" id="IPR036770">
    <property type="entry name" value="Ankyrin_rpt-contain_sf"/>
</dbReference>
<dbReference type="EMBL" id="CATOUU010001019">
    <property type="protein sequence ID" value="CAI9967287.1"/>
    <property type="molecule type" value="Genomic_DNA"/>
</dbReference>
<dbReference type="Pfam" id="PF12796">
    <property type="entry name" value="Ank_2"/>
    <property type="match status" value="1"/>
</dbReference>
<evidence type="ECO:0000313" key="5">
    <source>
        <dbReference type="Proteomes" id="UP001642409"/>
    </source>
</evidence>
<dbReference type="InterPro" id="IPR002110">
    <property type="entry name" value="Ankyrin_rpt"/>
</dbReference>
<evidence type="ECO:0000313" key="2">
    <source>
        <dbReference type="EMBL" id="CAI9967287.1"/>
    </source>
</evidence>
<sequence>MQQDPAAWFRALDEQDEMEIGALIQYNAFQLHTGLPTGDGVMYCAYHNKPRSLRLLLEYFSQSNTESTDFGCFNGISALMLACMRNAPACVEQLIFQKQLQTPRGVTASMFAAVYNAYECLEQIIAFESGYHTTMCVLNMPPGTTALQMAIRYKSRECVELLLGLELLEDFEINVQLLQEHQFTTNPGFNSGDQITLSVDSLARVNSVIIQIMQQLLKSSSPNNKLKHSTEIQSTCMSVPASASHIQFQPYQTPNKWTSQLSQSQNLDKSELKQTELVLSPELSNRQKRKMKGKNFLQFGDPSQVQSLKSLVESNELKQQELKQEELASVSESLRGPVKTVEWVGDEQLKPMKTEEQLMVEEDEIVLTHEEVMQKVAKKACPAKVRSAQIRKNKHKKK</sequence>
<keyword evidence="5" id="KW-1185">Reference proteome</keyword>
<proteinExistence type="predicted"/>
<dbReference type="PANTHER" id="PTHR24120">
    <property type="entry name" value="GH07239P"/>
    <property type="match status" value="1"/>
</dbReference>
<protein>
    <submittedName>
        <fullName evidence="2">Ankyrin repeat-containing protein</fullName>
    </submittedName>
    <submittedName>
        <fullName evidence="3">Ankyrin_repeat-containing protein</fullName>
    </submittedName>
</protein>
<reference evidence="3 5" key="2">
    <citation type="submission" date="2024-07" db="EMBL/GenBank/DDBJ databases">
        <authorList>
            <person name="Akdeniz Z."/>
        </authorList>
    </citation>
    <scope>NUCLEOTIDE SEQUENCE [LARGE SCALE GENOMIC DNA]</scope>
</reference>
<dbReference type="PANTHER" id="PTHR24120:SF4">
    <property type="entry name" value="GH07239P"/>
    <property type="match status" value="1"/>
</dbReference>
<dbReference type="SUPFAM" id="SSF48403">
    <property type="entry name" value="Ankyrin repeat"/>
    <property type="match status" value="1"/>
</dbReference>
<gene>
    <name evidence="1" type="ORF">HINF_LOCUS18987</name>
    <name evidence="2" type="ORF">HINF_LOCUS54932</name>
    <name evidence="3" type="ORF">HINF_LOCUS72139</name>
    <name evidence="4" type="ORF">HINF_LOCUS72958</name>
</gene>
<dbReference type="EMBL" id="CATOUU010000482">
    <property type="protein sequence ID" value="CAI9931342.1"/>
    <property type="molecule type" value="Genomic_DNA"/>
</dbReference>
<dbReference type="Proteomes" id="UP001642409">
    <property type="component" value="Unassembled WGS sequence"/>
</dbReference>
<reference evidence="2" key="1">
    <citation type="submission" date="2023-06" db="EMBL/GenBank/DDBJ databases">
        <authorList>
            <person name="Kurt Z."/>
        </authorList>
    </citation>
    <scope>NUCLEOTIDE SEQUENCE</scope>
</reference>
<evidence type="ECO:0000313" key="3">
    <source>
        <dbReference type="EMBL" id="CAL6103426.1"/>
    </source>
</evidence>